<comment type="caution">
    <text evidence="2">The sequence shown here is derived from an EMBL/GenBank/DDBJ whole genome shotgun (WGS) entry which is preliminary data.</text>
</comment>
<dbReference type="Proteomes" id="UP000546464">
    <property type="component" value="Unassembled WGS sequence"/>
</dbReference>
<sequence length="68" mass="8167">MTALEEIALRWRIILIGMSVAIVLLNVAFWMWFIPALREWLKRLIKEAIREALDARDRGEPTERKPWY</sequence>
<keyword evidence="1" id="KW-0472">Membrane</keyword>
<dbReference type="AlphaFoldDB" id="A0A842HC81"/>
<proteinExistence type="predicted"/>
<dbReference type="EMBL" id="JACHVB010000020">
    <property type="protein sequence ID" value="MBC2594022.1"/>
    <property type="molecule type" value="Genomic_DNA"/>
</dbReference>
<protein>
    <submittedName>
        <fullName evidence="2">Uncharacterized protein</fullName>
    </submittedName>
</protein>
<accession>A0A842HC81</accession>
<evidence type="ECO:0000256" key="1">
    <source>
        <dbReference type="SAM" id="Phobius"/>
    </source>
</evidence>
<reference evidence="2 3" key="1">
    <citation type="submission" date="2020-07" db="EMBL/GenBank/DDBJ databases">
        <authorList>
            <person name="Feng X."/>
        </authorList>
    </citation>
    <scope>NUCLEOTIDE SEQUENCE [LARGE SCALE GENOMIC DNA]</scope>
    <source>
        <strain evidence="2 3">JCM31066</strain>
    </source>
</reference>
<keyword evidence="1" id="KW-1133">Transmembrane helix</keyword>
<keyword evidence="1" id="KW-0812">Transmembrane</keyword>
<gene>
    <name evidence="2" type="ORF">H5P28_07080</name>
</gene>
<organism evidence="2 3">
    <name type="scientific">Ruficoccus amylovorans</name>
    <dbReference type="NCBI Taxonomy" id="1804625"/>
    <lineage>
        <taxon>Bacteria</taxon>
        <taxon>Pseudomonadati</taxon>
        <taxon>Verrucomicrobiota</taxon>
        <taxon>Opitutia</taxon>
        <taxon>Puniceicoccales</taxon>
        <taxon>Cerasicoccaceae</taxon>
        <taxon>Ruficoccus</taxon>
    </lineage>
</organism>
<feature type="transmembrane region" description="Helical" evidence="1">
    <location>
        <begin position="12"/>
        <end position="34"/>
    </location>
</feature>
<evidence type="ECO:0000313" key="3">
    <source>
        <dbReference type="Proteomes" id="UP000546464"/>
    </source>
</evidence>
<keyword evidence="3" id="KW-1185">Reference proteome</keyword>
<dbReference type="RefSeq" id="WP_185675005.1">
    <property type="nucleotide sequence ID" value="NZ_JACHVB010000020.1"/>
</dbReference>
<evidence type="ECO:0000313" key="2">
    <source>
        <dbReference type="EMBL" id="MBC2594022.1"/>
    </source>
</evidence>
<name>A0A842HC81_9BACT</name>